<sequence>MQCILSVDDISNENKNGTDEGSEKVNSPSTGLNPQVEDPPKRGRGRPKKVKVDSPSVNLDQRTNADETNDEVKPEVNSLSAHSQNSNEVAAKGDIPDETQVQPRDEASPHNINATVIVDASEVSKNDKEVDDAVESPPIADVPHADKVEQHTIITDVEDQEQCMVAELQSTVSDIGDAMSASDMVSTDGTTSQDSTAPTDGHSSSDDVNANANQPKTFVQQLEEQLASKRNRLPESCYAEDVYSPEDNTKLPEGCKTIMDFLNIPKNFDFKSMVDLALQDADTVESLNSDNTNVLQKVENPVYTGKYPDSLGDYIFYPTIHKRRYSTSNGEPEAANLEEVFDHLKGKKVHELMPPETATPVEKIKKSDFMFDSYDYIKHYLNHLNQYNYRVISSHHKNDDRLNHYLNNEYIQRIQKKFPPEADHTLRIREYFMSLLPEVMDNLVNLIKNDPNKDRIPSPPLHDMSLAPGFTLPDYMRPDYTMDDVRTGGYQEADFVKYSSLKGLHEPEKHLHYPYADTEPLYQRQLLSTYLDIVKTGELGEPETYKKYKSHAASIRNEMYTDQTKLPQEIYGETDEIKSDKKPLTIEKTTTLTKVYERGSRKCSVALVYLEPGNGHIIINNRDGYQYVRYCTERIREILEPIDVLYAYKKFNVVAVAHGGGISGQSGAIRHALARYITRVLSPKLEPYLSLRNLTKADTRQVERKKTNLRKARKKEHYSKR</sequence>
<feature type="region of interest" description="Disordered" evidence="4">
    <location>
        <begin position="700"/>
        <end position="721"/>
    </location>
</feature>
<dbReference type="PANTHER" id="PTHR21569">
    <property type="entry name" value="RIBOSOMAL PROTEIN S9"/>
    <property type="match status" value="1"/>
</dbReference>
<name>A0AAD9LES4_BABDI</name>
<evidence type="ECO:0000313" key="5">
    <source>
        <dbReference type="EMBL" id="KAK1933516.1"/>
    </source>
</evidence>
<reference evidence="5" key="1">
    <citation type="journal article" date="2014" name="Nucleic Acids Res.">
        <title>The evolutionary dynamics of variant antigen genes in Babesia reveal a history of genomic innovation underlying host-parasite interaction.</title>
        <authorList>
            <person name="Jackson A.P."/>
            <person name="Otto T.D."/>
            <person name="Darby A."/>
            <person name="Ramaprasad A."/>
            <person name="Xia D."/>
            <person name="Echaide I.E."/>
            <person name="Farber M."/>
            <person name="Gahlot S."/>
            <person name="Gamble J."/>
            <person name="Gupta D."/>
            <person name="Gupta Y."/>
            <person name="Jackson L."/>
            <person name="Malandrin L."/>
            <person name="Malas T.B."/>
            <person name="Moussa E."/>
            <person name="Nair M."/>
            <person name="Reid A.J."/>
            <person name="Sanders M."/>
            <person name="Sharma J."/>
            <person name="Tracey A."/>
            <person name="Quail M.A."/>
            <person name="Weir W."/>
            <person name="Wastling J.M."/>
            <person name="Hall N."/>
            <person name="Willadsen P."/>
            <person name="Lingelbach K."/>
            <person name="Shiels B."/>
            <person name="Tait A."/>
            <person name="Berriman M."/>
            <person name="Allred D.R."/>
            <person name="Pain A."/>
        </authorList>
    </citation>
    <scope>NUCLEOTIDE SEQUENCE</scope>
    <source>
        <strain evidence="5">1802A</strain>
    </source>
</reference>
<feature type="compositionally biased region" description="Basic residues" evidence="4">
    <location>
        <begin position="707"/>
        <end position="721"/>
    </location>
</feature>
<comment type="caution">
    <text evidence="5">The sequence shown here is derived from an EMBL/GenBank/DDBJ whole genome shotgun (WGS) entry which is preliminary data.</text>
</comment>
<dbReference type="Pfam" id="PF00380">
    <property type="entry name" value="Ribosomal_S9"/>
    <property type="match status" value="1"/>
</dbReference>
<reference evidence="5" key="2">
    <citation type="submission" date="2021-05" db="EMBL/GenBank/DDBJ databases">
        <authorList>
            <person name="Pain A."/>
        </authorList>
    </citation>
    <scope>NUCLEOTIDE SEQUENCE</scope>
    <source>
        <strain evidence="5">1802A</strain>
    </source>
</reference>
<dbReference type="PANTHER" id="PTHR21569:SF1">
    <property type="entry name" value="SMALL RIBOSOMAL SUBUNIT PROTEIN US9M"/>
    <property type="match status" value="1"/>
</dbReference>
<dbReference type="GO" id="GO:0006412">
    <property type="term" value="P:translation"/>
    <property type="evidence" value="ECO:0007669"/>
    <property type="project" value="InterPro"/>
</dbReference>
<dbReference type="SUPFAM" id="SSF54211">
    <property type="entry name" value="Ribosomal protein S5 domain 2-like"/>
    <property type="match status" value="1"/>
</dbReference>
<evidence type="ECO:0000256" key="4">
    <source>
        <dbReference type="SAM" id="MobiDB-lite"/>
    </source>
</evidence>
<organism evidence="5 6">
    <name type="scientific">Babesia divergens</name>
    <dbReference type="NCBI Taxonomy" id="32595"/>
    <lineage>
        <taxon>Eukaryota</taxon>
        <taxon>Sar</taxon>
        <taxon>Alveolata</taxon>
        <taxon>Apicomplexa</taxon>
        <taxon>Aconoidasida</taxon>
        <taxon>Piroplasmida</taxon>
        <taxon>Babesiidae</taxon>
        <taxon>Babesia</taxon>
    </lineage>
</organism>
<keyword evidence="2 5" id="KW-0689">Ribosomal protein</keyword>
<dbReference type="GO" id="GO:0015935">
    <property type="term" value="C:small ribosomal subunit"/>
    <property type="evidence" value="ECO:0007669"/>
    <property type="project" value="TreeGrafter"/>
</dbReference>
<dbReference type="AlphaFoldDB" id="A0AAD9LES4"/>
<dbReference type="InterPro" id="IPR014721">
    <property type="entry name" value="Ribsml_uS5_D2-typ_fold_subgr"/>
</dbReference>
<comment type="similarity">
    <text evidence="1">Belongs to the universal ribosomal protein uS9 family.</text>
</comment>
<dbReference type="InterPro" id="IPR020568">
    <property type="entry name" value="Ribosomal_Su5_D2-typ_SF"/>
</dbReference>
<dbReference type="InterPro" id="IPR000754">
    <property type="entry name" value="Ribosomal_uS9"/>
</dbReference>
<feature type="compositionally biased region" description="Polar residues" evidence="4">
    <location>
        <begin position="77"/>
        <end position="88"/>
    </location>
</feature>
<gene>
    <name evidence="5" type="ORF">X943_004000</name>
</gene>
<feature type="compositionally biased region" description="Polar residues" evidence="4">
    <location>
        <begin position="183"/>
        <end position="211"/>
    </location>
</feature>
<accession>A0AAD9LES4</accession>
<keyword evidence="3" id="KW-0687">Ribonucleoprotein</keyword>
<keyword evidence="6" id="KW-1185">Reference proteome</keyword>
<dbReference type="Gene3D" id="3.30.230.10">
    <property type="match status" value="1"/>
</dbReference>
<feature type="compositionally biased region" description="Polar residues" evidence="4">
    <location>
        <begin position="24"/>
        <end position="33"/>
    </location>
</feature>
<evidence type="ECO:0000313" key="6">
    <source>
        <dbReference type="Proteomes" id="UP001195914"/>
    </source>
</evidence>
<protein>
    <submittedName>
        <fullName evidence="5">Ribosomal protein S9</fullName>
    </submittedName>
</protein>
<evidence type="ECO:0000256" key="1">
    <source>
        <dbReference type="ARBA" id="ARBA00005251"/>
    </source>
</evidence>
<dbReference type="GO" id="GO:0003723">
    <property type="term" value="F:RNA binding"/>
    <property type="evidence" value="ECO:0007669"/>
    <property type="project" value="TreeGrafter"/>
</dbReference>
<proteinExistence type="inferred from homology"/>
<evidence type="ECO:0000256" key="3">
    <source>
        <dbReference type="ARBA" id="ARBA00023274"/>
    </source>
</evidence>
<feature type="region of interest" description="Disordered" evidence="4">
    <location>
        <begin position="181"/>
        <end position="211"/>
    </location>
</feature>
<dbReference type="Proteomes" id="UP001195914">
    <property type="component" value="Unassembled WGS sequence"/>
</dbReference>
<evidence type="ECO:0000256" key="2">
    <source>
        <dbReference type="ARBA" id="ARBA00022980"/>
    </source>
</evidence>
<dbReference type="GO" id="GO:0003735">
    <property type="term" value="F:structural constituent of ribosome"/>
    <property type="evidence" value="ECO:0007669"/>
    <property type="project" value="InterPro"/>
</dbReference>
<dbReference type="EMBL" id="JAHBMH010000073">
    <property type="protein sequence ID" value="KAK1933516.1"/>
    <property type="molecule type" value="Genomic_DNA"/>
</dbReference>
<feature type="region of interest" description="Disordered" evidence="4">
    <location>
        <begin position="1"/>
        <end position="110"/>
    </location>
</feature>